<gene>
    <name evidence="5" type="ORF">C3B54_111289</name>
</gene>
<evidence type="ECO:0000256" key="2">
    <source>
        <dbReference type="ARBA" id="ARBA00022723"/>
    </source>
</evidence>
<dbReference type="SUPFAM" id="SSF51604">
    <property type="entry name" value="Enolase C-terminal domain-like"/>
    <property type="match status" value="1"/>
</dbReference>
<dbReference type="PANTHER" id="PTHR13794">
    <property type="entry name" value="ENOLASE SUPERFAMILY, MANDELATE RACEMASE"/>
    <property type="match status" value="1"/>
</dbReference>
<dbReference type="GO" id="GO:0000287">
    <property type="term" value="F:magnesium ion binding"/>
    <property type="evidence" value="ECO:0007669"/>
    <property type="project" value="TreeGrafter"/>
</dbReference>
<dbReference type="GO" id="GO:0016836">
    <property type="term" value="F:hydro-lyase activity"/>
    <property type="evidence" value="ECO:0007669"/>
    <property type="project" value="TreeGrafter"/>
</dbReference>
<protein>
    <submittedName>
        <fullName evidence="5">Enolase-like protein</fullName>
    </submittedName>
</protein>
<dbReference type="InterPro" id="IPR029017">
    <property type="entry name" value="Enolase-like_N"/>
</dbReference>
<feature type="domain" description="Mandelate racemase/muconate lactonizing enzyme C-terminal" evidence="4">
    <location>
        <begin position="163"/>
        <end position="261"/>
    </location>
</feature>
<dbReference type="Proteomes" id="UP000243077">
    <property type="component" value="Chromosome"/>
</dbReference>
<dbReference type="RefSeq" id="WP_104913746.1">
    <property type="nucleotide sequence ID" value="NZ_CP026923.1"/>
</dbReference>
<dbReference type="CDD" id="cd03316">
    <property type="entry name" value="MR_like"/>
    <property type="match status" value="1"/>
</dbReference>
<dbReference type="SMART" id="SM00922">
    <property type="entry name" value="MR_MLE"/>
    <property type="match status" value="1"/>
</dbReference>
<dbReference type="PANTHER" id="PTHR13794:SF58">
    <property type="entry name" value="MITOCHONDRIAL ENOLASE SUPERFAMILY MEMBER 1"/>
    <property type="match status" value="1"/>
</dbReference>
<dbReference type="Gene3D" id="3.20.20.120">
    <property type="entry name" value="Enolase-like C-terminal domain"/>
    <property type="match status" value="1"/>
</dbReference>
<dbReference type="GO" id="GO:0016052">
    <property type="term" value="P:carbohydrate catabolic process"/>
    <property type="evidence" value="ECO:0007669"/>
    <property type="project" value="TreeGrafter"/>
</dbReference>
<dbReference type="SFLD" id="SFLDS00001">
    <property type="entry name" value="Enolase"/>
    <property type="match status" value="1"/>
</dbReference>
<organism evidence="5 6">
    <name type="scientific">Pontimonas salivibrio</name>
    <dbReference type="NCBI Taxonomy" id="1159327"/>
    <lineage>
        <taxon>Bacteria</taxon>
        <taxon>Bacillati</taxon>
        <taxon>Actinomycetota</taxon>
        <taxon>Actinomycetes</taxon>
        <taxon>Micrococcales</taxon>
        <taxon>Microbacteriaceae</taxon>
        <taxon>Pontimonas</taxon>
    </lineage>
</organism>
<accession>A0A2L2BRF1</accession>
<evidence type="ECO:0000313" key="6">
    <source>
        <dbReference type="Proteomes" id="UP000243077"/>
    </source>
</evidence>
<keyword evidence="3" id="KW-0460">Magnesium</keyword>
<dbReference type="InterPro" id="IPR013342">
    <property type="entry name" value="Mandelate_racemase_C"/>
</dbReference>
<dbReference type="OrthoDB" id="9802699at2"/>
<dbReference type="InterPro" id="IPR029065">
    <property type="entry name" value="Enolase_C-like"/>
</dbReference>
<dbReference type="EMBL" id="CP026923">
    <property type="protein sequence ID" value="AVG24239.1"/>
    <property type="molecule type" value="Genomic_DNA"/>
</dbReference>
<dbReference type="InterPro" id="IPR036849">
    <property type="entry name" value="Enolase-like_C_sf"/>
</dbReference>
<dbReference type="KEGG" id="psai:C3B54_111289"/>
<dbReference type="Pfam" id="PF02746">
    <property type="entry name" value="MR_MLE_N"/>
    <property type="match status" value="1"/>
</dbReference>
<dbReference type="InterPro" id="IPR046945">
    <property type="entry name" value="RHMD-like"/>
</dbReference>
<keyword evidence="6" id="KW-1185">Reference proteome</keyword>
<dbReference type="Gene3D" id="3.30.390.10">
    <property type="entry name" value="Enolase-like, N-terminal domain"/>
    <property type="match status" value="1"/>
</dbReference>
<comment type="cofactor">
    <cofactor evidence="1">
        <name>Mg(2+)</name>
        <dbReference type="ChEBI" id="CHEBI:18420"/>
    </cofactor>
</comment>
<evidence type="ECO:0000256" key="3">
    <source>
        <dbReference type="ARBA" id="ARBA00022842"/>
    </source>
</evidence>
<dbReference type="AlphaFoldDB" id="A0A2L2BRF1"/>
<evidence type="ECO:0000256" key="1">
    <source>
        <dbReference type="ARBA" id="ARBA00001946"/>
    </source>
</evidence>
<proteinExistence type="predicted"/>
<dbReference type="InterPro" id="IPR018110">
    <property type="entry name" value="Mandel_Rmase/mucon_lact_enz_CS"/>
</dbReference>
<dbReference type="SUPFAM" id="SSF54826">
    <property type="entry name" value="Enolase N-terminal domain-like"/>
    <property type="match status" value="1"/>
</dbReference>
<dbReference type="GO" id="GO:0009063">
    <property type="term" value="P:amino acid catabolic process"/>
    <property type="evidence" value="ECO:0007669"/>
    <property type="project" value="InterPro"/>
</dbReference>
<dbReference type="InterPro" id="IPR013341">
    <property type="entry name" value="Mandelate_racemase_N_dom"/>
</dbReference>
<keyword evidence="2" id="KW-0479">Metal-binding</keyword>
<evidence type="ECO:0000259" key="4">
    <source>
        <dbReference type="SMART" id="SM00922"/>
    </source>
</evidence>
<dbReference type="SFLD" id="SFLDG00179">
    <property type="entry name" value="mandelate_racemase"/>
    <property type="match status" value="1"/>
</dbReference>
<name>A0A2L2BRF1_9MICO</name>
<sequence length="392" mass="42719">MHITGIAVTEISAPLDRPYWMSLEPYRTASELIVSISTSEGITGLGEIHGRPLHQIAELIIESFAPSLIGRSPEDIDEIWQSLFDLSVTRAGSALGESHGQPHFGSGVRPQLMAAIAGIDIALWDIIGKTQQMPLWRYFGAKQPHVDCYASGGYYGPEGESYTAELAQEMAGYVALGYPAVKMKVGGLSLSADVERVAAVREAIGPNTDLMLDANQAYSLEEAISAATAFAPYSIRWLEEPLHWYDSIRGLGELAQHTAIPLASGESEITRHTCRDLIELGHVSVMQFDATRAGGVTEWRRVQQHALPHGVGMAPHHDPQIHGHLIAASPNGLIQEVFPNASRDPLWDSLFIGKPEIHDGVLTLSEQPGWGWELNPEGLSQFGKNTWQVGKL</sequence>
<dbReference type="Pfam" id="PF13378">
    <property type="entry name" value="MR_MLE_C"/>
    <property type="match status" value="1"/>
</dbReference>
<reference evidence="5 6" key="1">
    <citation type="submission" date="2018-02" db="EMBL/GenBank/DDBJ databases">
        <title>Complete genome of the streamlined marine actinobacterium Pontimonas salivibrio CL-TW6 adapted to coastal planktonic lifestype.</title>
        <authorList>
            <person name="Cho B.C."/>
            <person name="Hardies S.C."/>
            <person name="Jang G.I."/>
            <person name="Hwang C.Y."/>
        </authorList>
    </citation>
    <scope>NUCLEOTIDE SEQUENCE [LARGE SCALE GENOMIC DNA]</scope>
    <source>
        <strain evidence="5 6">CL-TW6</strain>
    </source>
</reference>
<evidence type="ECO:0000313" key="5">
    <source>
        <dbReference type="EMBL" id="AVG24239.1"/>
    </source>
</evidence>
<dbReference type="PROSITE" id="PS00909">
    <property type="entry name" value="MR_MLE_2"/>
    <property type="match status" value="1"/>
</dbReference>